<dbReference type="InterPro" id="IPR050595">
    <property type="entry name" value="Bact_response_regulator"/>
</dbReference>
<dbReference type="PROSITE" id="PS50110">
    <property type="entry name" value="RESPONSE_REGULATORY"/>
    <property type="match status" value="1"/>
</dbReference>
<feature type="modified residue" description="4-aspartylphosphate" evidence="2">
    <location>
        <position position="64"/>
    </location>
</feature>
<dbReference type="Proteomes" id="UP000607559">
    <property type="component" value="Unassembled WGS sequence"/>
</dbReference>
<organism evidence="4 5">
    <name type="scientific">Puia dinghuensis</name>
    <dbReference type="NCBI Taxonomy" id="1792502"/>
    <lineage>
        <taxon>Bacteria</taxon>
        <taxon>Pseudomonadati</taxon>
        <taxon>Bacteroidota</taxon>
        <taxon>Chitinophagia</taxon>
        <taxon>Chitinophagales</taxon>
        <taxon>Chitinophagaceae</taxon>
        <taxon>Puia</taxon>
    </lineage>
</organism>
<name>A0A8J2UG80_9BACT</name>
<dbReference type="EMBL" id="BMJC01000004">
    <property type="protein sequence ID" value="GGB12471.1"/>
    <property type="molecule type" value="Genomic_DNA"/>
</dbReference>
<dbReference type="PANTHER" id="PTHR44591">
    <property type="entry name" value="STRESS RESPONSE REGULATOR PROTEIN 1"/>
    <property type="match status" value="1"/>
</dbReference>
<dbReference type="SUPFAM" id="SSF52172">
    <property type="entry name" value="CheY-like"/>
    <property type="match status" value="1"/>
</dbReference>
<dbReference type="CDD" id="cd00156">
    <property type="entry name" value="REC"/>
    <property type="match status" value="1"/>
</dbReference>
<dbReference type="Pfam" id="PF00072">
    <property type="entry name" value="Response_reg"/>
    <property type="match status" value="1"/>
</dbReference>
<reference evidence="4" key="1">
    <citation type="journal article" date="2014" name="Int. J. Syst. Evol. Microbiol.">
        <title>Complete genome sequence of Corynebacterium casei LMG S-19264T (=DSM 44701T), isolated from a smear-ripened cheese.</title>
        <authorList>
            <consortium name="US DOE Joint Genome Institute (JGI-PGF)"/>
            <person name="Walter F."/>
            <person name="Albersmeier A."/>
            <person name="Kalinowski J."/>
            <person name="Ruckert C."/>
        </authorList>
    </citation>
    <scope>NUCLEOTIDE SEQUENCE</scope>
    <source>
        <strain evidence="4">CGMCC 1.15448</strain>
    </source>
</reference>
<dbReference type="Gene3D" id="3.40.50.2300">
    <property type="match status" value="1"/>
</dbReference>
<dbReference type="InterPro" id="IPR011006">
    <property type="entry name" value="CheY-like_superfamily"/>
</dbReference>
<evidence type="ECO:0000313" key="4">
    <source>
        <dbReference type="EMBL" id="GGB12471.1"/>
    </source>
</evidence>
<dbReference type="GO" id="GO:0000160">
    <property type="term" value="P:phosphorelay signal transduction system"/>
    <property type="evidence" value="ECO:0007669"/>
    <property type="project" value="InterPro"/>
</dbReference>
<evidence type="ECO:0000259" key="3">
    <source>
        <dbReference type="PROSITE" id="PS50110"/>
    </source>
</evidence>
<feature type="domain" description="Response regulatory" evidence="3">
    <location>
        <begin position="16"/>
        <end position="130"/>
    </location>
</feature>
<dbReference type="PANTHER" id="PTHR44591:SF3">
    <property type="entry name" value="RESPONSE REGULATORY DOMAIN-CONTAINING PROTEIN"/>
    <property type="match status" value="1"/>
</dbReference>
<dbReference type="AlphaFoldDB" id="A0A8J2UG80"/>
<sequence>MLHYSKLIMEFNQQPVIFVVEDNVIYQNLIAKELETLSSNIHFYTNGESCISELDKHPSVIVLDYNLDGQMNGLDTLQRVRDIDPNVYVILFSSQKGLNTKEIFLQYGSFDFLEKNSLSLRTLRHMVDCVTTGSKTVKN</sequence>
<keyword evidence="1 2" id="KW-0597">Phosphoprotein</keyword>
<comment type="caution">
    <text evidence="4">The sequence shown here is derived from an EMBL/GenBank/DDBJ whole genome shotgun (WGS) entry which is preliminary data.</text>
</comment>
<proteinExistence type="predicted"/>
<gene>
    <name evidence="4" type="ORF">GCM10011511_40130</name>
</gene>
<dbReference type="SMART" id="SM00448">
    <property type="entry name" value="REC"/>
    <property type="match status" value="1"/>
</dbReference>
<keyword evidence="5" id="KW-1185">Reference proteome</keyword>
<accession>A0A8J2UG80</accession>
<evidence type="ECO:0000313" key="5">
    <source>
        <dbReference type="Proteomes" id="UP000607559"/>
    </source>
</evidence>
<evidence type="ECO:0000256" key="1">
    <source>
        <dbReference type="ARBA" id="ARBA00022553"/>
    </source>
</evidence>
<evidence type="ECO:0000256" key="2">
    <source>
        <dbReference type="PROSITE-ProRule" id="PRU00169"/>
    </source>
</evidence>
<protein>
    <recommendedName>
        <fullName evidence="3">Response regulatory domain-containing protein</fullName>
    </recommendedName>
</protein>
<dbReference type="InterPro" id="IPR001789">
    <property type="entry name" value="Sig_transdc_resp-reg_receiver"/>
</dbReference>
<reference evidence="4" key="2">
    <citation type="submission" date="2020-09" db="EMBL/GenBank/DDBJ databases">
        <authorList>
            <person name="Sun Q."/>
            <person name="Zhou Y."/>
        </authorList>
    </citation>
    <scope>NUCLEOTIDE SEQUENCE</scope>
    <source>
        <strain evidence="4">CGMCC 1.15448</strain>
    </source>
</reference>